<name>W6YPM1_COCMI</name>
<proteinExistence type="predicted"/>
<evidence type="ECO:0000313" key="2">
    <source>
        <dbReference type="Proteomes" id="UP000054032"/>
    </source>
</evidence>
<dbReference type="HOGENOM" id="CLU_134515_0_0_1"/>
<evidence type="ECO:0000313" key="1">
    <source>
        <dbReference type="EMBL" id="EUC39473.1"/>
    </source>
</evidence>
<dbReference type="RefSeq" id="XP_007694008.1">
    <property type="nucleotide sequence ID" value="XM_007695818.1"/>
</dbReference>
<protein>
    <submittedName>
        <fullName evidence="1">Uncharacterized protein</fullName>
    </submittedName>
</protein>
<accession>W6YPM1</accession>
<organism evidence="1 2">
    <name type="scientific">Bipolaris oryzae ATCC 44560</name>
    <dbReference type="NCBI Taxonomy" id="930090"/>
    <lineage>
        <taxon>Eukaryota</taxon>
        <taxon>Fungi</taxon>
        <taxon>Dikarya</taxon>
        <taxon>Ascomycota</taxon>
        <taxon>Pezizomycotina</taxon>
        <taxon>Dothideomycetes</taxon>
        <taxon>Pleosporomycetidae</taxon>
        <taxon>Pleosporales</taxon>
        <taxon>Pleosporineae</taxon>
        <taxon>Pleosporaceae</taxon>
        <taxon>Bipolaris</taxon>
    </lineage>
</organism>
<feature type="non-terminal residue" evidence="1">
    <location>
        <position position="1"/>
    </location>
</feature>
<sequence>EDLSSYAWTKMEESGEDFIYLGKSFLTLLATVQGNDPWSRLPTGNPVTGMSLTEKMFKSLQCAEIISADSLIEPIKLRMARVLLYHQYEQKIVDLRHNTSLPTRLSSGKGLASIAKSVILEKIYGSQYKNLTPRASKKRKNSLKWHIRIGKRWSYVISQLGAGIILTCSQVLEIHM</sequence>
<dbReference type="OrthoDB" id="3681134at2759"/>
<gene>
    <name evidence="1" type="ORF">COCMIDRAFT_111478</name>
</gene>
<dbReference type="KEGG" id="bor:COCMIDRAFT_111478"/>
<dbReference type="Proteomes" id="UP000054032">
    <property type="component" value="Unassembled WGS sequence"/>
</dbReference>
<dbReference type="EMBL" id="KI964411">
    <property type="protein sequence ID" value="EUC39473.1"/>
    <property type="molecule type" value="Genomic_DNA"/>
</dbReference>
<dbReference type="eggNOG" id="ENOG502SZFA">
    <property type="taxonomic scope" value="Eukaryota"/>
</dbReference>
<dbReference type="GeneID" id="19119778"/>
<keyword evidence="2" id="KW-1185">Reference proteome</keyword>
<reference evidence="1 2" key="1">
    <citation type="journal article" date="2013" name="PLoS Genet.">
        <title>Comparative genome structure, secondary metabolite, and effector coding capacity across Cochliobolus pathogens.</title>
        <authorList>
            <person name="Condon B.J."/>
            <person name="Leng Y."/>
            <person name="Wu D."/>
            <person name="Bushley K.E."/>
            <person name="Ohm R.A."/>
            <person name="Otillar R."/>
            <person name="Martin J."/>
            <person name="Schackwitz W."/>
            <person name="Grimwood J."/>
            <person name="MohdZainudin N."/>
            <person name="Xue C."/>
            <person name="Wang R."/>
            <person name="Manning V.A."/>
            <person name="Dhillon B."/>
            <person name="Tu Z.J."/>
            <person name="Steffenson B.J."/>
            <person name="Salamov A."/>
            <person name="Sun H."/>
            <person name="Lowry S."/>
            <person name="LaButti K."/>
            <person name="Han J."/>
            <person name="Copeland A."/>
            <person name="Lindquist E."/>
            <person name="Barry K."/>
            <person name="Schmutz J."/>
            <person name="Baker S.E."/>
            <person name="Ciuffetti L.M."/>
            <person name="Grigoriev I.V."/>
            <person name="Zhong S."/>
            <person name="Turgeon B.G."/>
        </authorList>
    </citation>
    <scope>NUCLEOTIDE SEQUENCE [LARGE SCALE GENOMIC DNA]</scope>
    <source>
        <strain evidence="1 2">ATCC 44560</strain>
    </source>
</reference>
<dbReference type="AlphaFoldDB" id="W6YPM1"/>